<dbReference type="InterPro" id="IPR013788">
    <property type="entry name" value="Hemocyanin/hexamerin"/>
</dbReference>
<reference evidence="2" key="2">
    <citation type="submission" date="2015-06" db="UniProtKB">
        <authorList>
            <consortium name="EnsemblMetazoa"/>
        </authorList>
    </citation>
    <scope>IDENTIFICATION</scope>
</reference>
<accession>T1H5H1</accession>
<dbReference type="InterPro" id="IPR037020">
    <property type="entry name" value="Hemocyanin_C_sf"/>
</dbReference>
<dbReference type="EMBL" id="CAQQ02378750">
    <property type="status" value="NOT_ANNOTATED_CDS"/>
    <property type="molecule type" value="Genomic_DNA"/>
</dbReference>
<dbReference type="HOGENOM" id="CLU_2592481_0_0_1"/>
<dbReference type="OMA" id="TYENMSM"/>
<dbReference type="PANTHER" id="PTHR11511">
    <property type="entry name" value="LARVAL STORAGE PROTEIN/PHENOLOXIDASE"/>
    <property type="match status" value="1"/>
</dbReference>
<dbReference type="InterPro" id="IPR014756">
    <property type="entry name" value="Ig_E-set"/>
</dbReference>
<feature type="domain" description="Hemocyanin C-terminal" evidence="1">
    <location>
        <begin position="1"/>
        <end position="71"/>
    </location>
</feature>
<dbReference type="EnsemblMetazoa" id="MESCA011548-RA">
    <property type="protein sequence ID" value="MESCA011548-PA"/>
    <property type="gene ID" value="MESCA011548"/>
</dbReference>
<name>T1H5H1_MEGSC</name>
<keyword evidence="3" id="KW-1185">Reference proteome</keyword>
<protein>
    <recommendedName>
        <fullName evidence="1">Hemocyanin C-terminal domain-containing protein</fullName>
    </recommendedName>
</protein>
<dbReference type="Proteomes" id="UP000015102">
    <property type="component" value="Unassembled WGS sequence"/>
</dbReference>
<dbReference type="Gene3D" id="2.60.40.1520">
    <property type="entry name" value="Hemocyanin, C-terminal domain"/>
    <property type="match status" value="1"/>
</dbReference>
<dbReference type="AlphaFoldDB" id="T1H5H1"/>
<evidence type="ECO:0000313" key="3">
    <source>
        <dbReference type="Proteomes" id="UP000015102"/>
    </source>
</evidence>
<dbReference type="InterPro" id="IPR005203">
    <property type="entry name" value="Hemocyanin_C"/>
</dbReference>
<dbReference type="Pfam" id="PF03723">
    <property type="entry name" value="Hemocyanin_C"/>
    <property type="match status" value="1"/>
</dbReference>
<dbReference type="STRING" id="36166.T1H5H1"/>
<reference evidence="3" key="1">
    <citation type="submission" date="2013-02" db="EMBL/GenBank/DDBJ databases">
        <authorList>
            <person name="Hughes D."/>
        </authorList>
    </citation>
    <scope>NUCLEOTIDE SEQUENCE</scope>
    <source>
        <strain>Durham</strain>
        <strain evidence="3">NC isolate 2 -- Noor lab</strain>
    </source>
</reference>
<sequence length="80" mass="9132">MISDYTGDEVLQTNPTDVCADSSSFCGLKDQLYPDKRSMGFPFDRTLNGDDLQTFVETYENMSMSNIVIKFTDTIVDRMR</sequence>
<dbReference type="SUPFAM" id="SSF81296">
    <property type="entry name" value="E set domains"/>
    <property type="match status" value="1"/>
</dbReference>
<dbReference type="PANTHER" id="PTHR11511:SF24">
    <property type="entry name" value="GH04080P"/>
    <property type="match status" value="1"/>
</dbReference>
<evidence type="ECO:0000259" key="1">
    <source>
        <dbReference type="Pfam" id="PF03723"/>
    </source>
</evidence>
<evidence type="ECO:0000313" key="2">
    <source>
        <dbReference type="EnsemblMetazoa" id="MESCA011548-PA"/>
    </source>
</evidence>
<organism evidence="2 3">
    <name type="scientific">Megaselia scalaris</name>
    <name type="common">Humpbacked fly</name>
    <name type="synonym">Phora scalaris</name>
    <dbReference type="NCBI Taxonomy" id="36166"/>
    <lineage>
        <taxon>Eukaryota</taxon>
        <taxon>Metazoa</taxon>
        <taxon>Ecdysozoa</taxon>
        <taxon>Arthropoda</taxon>
        <taxon>Hexapoda</taxon>
        <taxon>Insecta</taxon>
        <taxon>Pterygota</taxon>
        <taxon>Neoptera</taxon>
        <taxon>Endopterygota</taxon>
        <taxon>Diptera</taxon>
        <taxon>Brachycera</taxon>
        <taxon>Muscomorpha</taxon>
        <taxon>Platypezoidea</taxon>
        <taxon>Phoridae</taxon>
        <taxon>Megaseliini</taxon>
        <taxon>Megaselia</taxon>
    </lineage>
</organism>
<proteinExistence type="predicted"/>